<evidence type="ECO:0000313" key="2">
    <source>
        <dbReference type="EMBL" id="MBO0132381.1"/>
    </source>
</evidence>
<evidence type="ECO:0000313" key="3">
    <source>
        <dbReference type="Proteomes" id="UP000664699"/>
    </source>
</evidence>
<dbReference type="RefSeq" id="WP_207134788.1">
    <property type="nucleotide sequence ID" value="NZ_JAFLNA010000008.1"/>
</dbReference>
<comment type="caution">
    <text evidence="2">The sequence shown here is derived from an EMBL/GenBank/DDBJ whole genome shotgun (WGS) entry which is preliminary data.</text>
</comment>
<evidence type="ECO:0000259" key="1">
    <source>
        <dbReference type="Pfam" id="PF13271"/>
    </source>
</evidence>
<protein>
    <submittedName>
        <fullName evidence="2">DUF4062 domain-containing protein</fullName>
    </submittedName>
</protein>
<sequence length="356" mass="40209">MQEKRYQIFLSSTFTDLRVERQAVRDIIIRGGDFPIQMEDFPASDIDQLEYIKPLIEESDYYVLIIGGRYGTIADDGLSYTHKEYQHAKRCGVPVLVLLHGDLGSIPAEKSEETSAGRRRLNDFINEAQSGRLRNTWTNIDNLKLHMMEALYHAKAAHPRIGWVRGDSVASTQALEELNTVRKENEKFRDVLGNFSIEVPMPQLPPPENDVHIKLLSNRNAQGYEAGKIGSNAVVKASWITLFPILYSNLSWSNDEYSPEYHGIDRRESCLAIGSAIAGEIIRDDTSKLFKISENTLDLLVSYYIEVGLMKTDGASPFTTNAEHLARRHLINNTGRPVFTVIDGEVDVSDYDDIPF</sequence>
<dbReference type="Proteomes" id="UP000664699">
    <property type="component" value="Unassembled WGS sequence"/>
</dbReference>
<feature type="domain" description="DUF4062" evidence="1">
    <location>
        <begin position="7"/>
        <end position="88"/>
    </location>
</feature>
<accession>A0ABS3EK54</accession>
<organism evidence="2 3">
    <name type="scientific">Agrobacterium burrii</name>
    <dbReference type="NCBI Taxonomy" id="2815339"/>
    <lineage>
        <taxon>Bacteria</taxon>
        <taxon>Pseudomonadati</taxon>
        <taxon>Pseudomonadota</taxon>
        <taxon>Alphaproteobacteria</taxon>
        <taxon>Hyphomicrobiales</taxon>
        <taxon>Rhizobiaceae</taxon>
        <taxon>Rhizobium/Agrobacterium group</taxon>
        <taxon>Agrobacterium</taxon>
        <taxon>Agrobacterium tumefaciens complex</taxon>
    </lineage>
</organism>
<dbReference type="InterPro" id="IPR025139">
    <property type="entry name" value="DUF4062"/>
</dbReference>
<keyword evidence="3" id="KW-1185">Reference proteome</keyword>
<name>A0ABS3EK54_9HYPH</name>
<proteinExistence type="predicted"/>
<gene>
    <name evidence="2" type="ORF">JZX89_16730</name>
</gene>
<reference evidence="2 3" key="1">
    <citation type="submission" date="2021-03" db="EMBL/GenBank/DDBJ databases">
        <title>Whole genome sequence of Agrobacterium sp. strain Rnr.</title>
        <authorList>
            <person name="Mafakheri H."/>
            <person name="Taghavi S.M."/>
            <person name="Nemanja K."/>
            <person name="Osdaghi E."/>
        </authorList>
    </citation>
    <scope>NUCLEOTIDE SEQUENCE [LARGE SCALE GENOMIC DNA]</scope>
    <source>
        <strain evidence="2 3">Rnr</strain>
    </source>
</reference>
<dbReference type="EMBL" id="JAFLNA010000008">
    <property type="protein sequence ID" value="MBO0132381.1"/>
    <property type="molecule type" value="Genomic_DNA"/>
</dbReference>
<dbReference type="Pfam" id="PF13271">
    <property type="entry name" value="DUF4062"/>
    <property type="match status" value="1"/>
</dbReference>